<evidence type="ECO:0000256" key="2">
    <source>
        <dbReference type="ARBA" id="ARBA00005887"/>
    </source>
</evidence>
<comment type="subcellular location">
    <subcellularLocation>
        <location evidence="1">Membrane</location>
        <topology evidence="1">Multi-pass membrane protein</topology>
    </subcellularLocation>
</comment>
<feature type="transmembrane region" description="Helical" evidence="6">
    <location>
        <begin position="385"/>
        <end position="410"/>
    </location>
</feature>
<dbReference type="InterPro" id="IPR029020">
    <property type="entry name" value="Ammonium/urea_transptr"/>
</dbReference>
<dbReference type="SUPFAM" id="SSF111352">
    <property type="entry name" value="Ammonium transporter"/>
    <property type="match status" value="1"/>
</dbReference>
<dbReference type="STRING" id="5539.A0A3E2HED2"/>
<evidence type="ECO:0000313" key="8">
    <source>
        <dbReference type="EMBL" id="RFU31513.1"/>
    </source>
</evidence>
<dbReference type="Gene3D" id="1.10.3430.10">
    <property type="entry name" value="Ammonium transporter AmtB like domains"/>
    <property type="match status" value="1"/>
</dbReference>
<reference evidence="8 9" key="1">
    <citation type="submission" date="2018-05" db="EMBL/GenBank/DDBJ databases">
        <title>Draft genome sequence of Scytalidium lignicola DSM 105466, a ubiquitous saprotrophic fungus.</title>
        <authorList>
            <person name="Buettner E."/>
            <person name="Gebauer A.M."/>
            <person name="Hofrichter M."/>
            <person name="Liers C."/>
            <person name="Kellner H."/>
        </authorList>
    </citation>
    <scope>NUCLEOTIDE SEQUENCE [LARGE SCALE GENOMIC DNA]</scope>
    <source>
        <strain evidence="8 9">DSM 105466</strain>
    </source>
</reference>
<dbReference type="PANTHER" id="PTHR43029:SF9">
    <property type="entry name" value="SIMILAR TO AMMONIUM PERMEASE, BUT NOT NORMALLY ACTIVE (EUROFUNG)"/>
    <property type="match status" value="1"/>
</dbReference>
<keyword evidence="3 6" id="KW-0812">Transmembrane</keyword>
<evidence type="ECO:0000256" key="1">
    <source>
        <dbReference type="ARBA" id="ARBA00004141"/>
    </source>
</evidence>
<name>A0A3E2HED2_SCYLI</name>
<feature type="domain" description="Ammonium transporter AmtB-like" evidence="7">
    <location>
        <begin position="25"/>
        <end position="436"/>
    </location>
</feature>
<organism evidence="8 9">
    <name type="scientific">Scytalidium lignicola</name>
    <name type="common">Hyphomycete</name>
    <dbReference type="NCBI Taxonomy" id="5539"/>
    <lineage>
        <taxon>Eukaryota</taxon>
        <taxon>Fungi</taxon>
        <taxon>Dikarya</taxon>
        <taxon>Ascomycota</taxon>
        <taxon>Pezizomycotina</taxon>
        <taxon>Leotiomycetes</taxon>
        <taxon>Leotiomycetes incertae sedis</taxon>
        <taxon>Scytalidium</taxon>
    </lineage>
</organism>
<dbReference type="AlphaFoldDB" id="A0A3E2HED2"/>
<accession>A0A3E2HED2</accession>
<protein>
    <recommendedName>
        <fullName evidence="7">Ammonium transporter AmtB-like domain-containing protein</fullName>
    </recommendedName>
</protein>
<evidence type="ECO:0000313" key="9">
    <source>
        <dbReference type="Proteomes" id="UP000258309"/>
    </source>
</evidence>
<dbReference type="GO" id="GO:0008519">
    <property type="term" value="F:ammonium channel activity"/>
    <property type="evidence" value="ECO:0007669"/>
    <property type="project" value="InterPro"/>
</dbReference>
<dbReference type="Pfam" id="PF00909">
    <property type="entry name" value="Ammonium_transp"/>
    <property type="match status" value="1"/>
</dbReference>
<feature type="transmembrane region" description="Helical" evidence="6">
    <location>
        <begin position="54"/>
        <end position="73"/>
    </location>
</feature>
<evidence type="ECO:0000256" key="4">
    <source>
        <dbReference type="ARBA" id="ARBA00022989"/>
    </source>
</evidence>
<feature type="non-terminal residue" evidence="8">
    <location>
        <position position="463"/>
    </location>
</feature>
<feature type="transmembrane region" description="Helical" evidence="6">
    <location>
        <begin position="178"/>
        <end position="199"/>
    </location>
</feature>
<gene>
    <name evidence="8" type="ORF">B7463_g4827</name>
</gene>
<dbReference type="InterPro" id="IPR024041">
    <property type="entry name" value="NH4_transpt_AmtB-like_dom"/>
</dbReference>
<dbReference type="EMBL" id="NCSJ02000074">
    <property type="protein sequence ID" value="RFU31513.1"/>
    <property type="molecule type" value="Genomic_DNA"/>
</dbReference>
<dbReference type="Proteomes" id="UP000258309">
    <property type="component" value="Unassembled WGS sequence"/>
</dbReference>
<keyword evidence="9" id="KW-1185">Reference proteome</keyword>
<feature type="transmembrane region" description="Helical" evidence="6">
    <location>
        <begin position="136"/>
        <end position="158"/>
    </location>
</feature>
<dbReference type="InterPro" id="IPR001905">
    <property type="entry name" value="Ammonium_transpt"/>
</dbReference>
<dbReference type="OMA" id="WRWVDNG"/>
<feature type="non-terminal residue" evidence="8">
    <location>
        <position position="1"/>
    </location>
</feature>
<evidence type="ECO:0000256" key="6">
    <source>
        <dbReference type="SAM" id="Phobius"/>
    </source>
</evidence>
<dbReference type="GO" id="GO:0005886">
    <property type="term" value="C:plasma membrane"/>
    <property type="evidence" value="ECO:0007669"/>
    <property type="project" value="TreeGrafter"/>
</dbReference>
<comment type="caution">
    <text evidence="8">The sequence shown here is derived from an EMBL/GenBank/DDBJ whole genome shotgun (WGS) entry which is preliminary data.</text>
</comment>
<dbReference type="PANTHER" id="PTHR43029">
    <property type="entry name" value="AMMONIUM TRANSPORTER MEP2"/>
    <property type="match status" value="1"/>
</dbReference>
<proteinExistence type="inferred from homology"/>
<comment type="similarity">
    <text evidence="2">Belongs to the ammonia transporter channel (TC 1.A.11.2) family.</text>
</comment>
<feature type="transmembrane region" description="Helical" evidence="6">
    <location>
        <begin position="24"/>
        <end position="47"/>
    </location>
</feature>
<keyword evidence="5 6" id="KW-0472">Membrane</keyword>
<evidence type="ECO:0000256" key="3">
    <source>
        <dbReference type="ARBA" id="ARBA00022692"/>
    </source>
</evidence>
<feature type="transmembrane region" description="Helical" evidence="6">
    <location>
        <begin position="249"/>
        <end position="270"/>
    </location>
</feature>
<evidence type="ECO:0000256" key="5">
    <source>
        <dbReference type="ARBA" id="ARBA00023136"/>
    </source>
</evidence>
<dbReference type="OrthoDB" id="534912at2759"/>
<evidence type="ECO:0000259" key="7">
    <source>
        <dbReference type="Pfam" id="PF00909"/>
    </source>
</evidence>
<feature type="transmembrane region" description="Helical" evidence="6">
    <location>
        <begin position="106"/>
        <end position="129"/>
    </location>
</feature>
<feature type="transmembrane region" description="Helical" evidence="6">
    <location>
        <begin position="341"/>
        <end position="359"/>
    </location>
</feature>
<feature type="transmembrane region" description="Helical" evidence="6">
    <location>
        <begin position="282"/>
        <end position="299"/>
    </location>
</feature>
<sequence length="463" mass="49981">MAPSSSAASAVISAWESCSLTDTLFILVCTVFCWPIIPAVGVAYTGYSHPRNGLASFMPSILTIACCSIQWWIVGYTLAYGKGGGVIGDLTYAFHRGVLSEPVGTIPAVLFSEFQLVFEATVCAIAVGGFCERGRLVAVIPFIFLWSTFIYCPLAHMVWSETGFLANLGVLDFAGGTPVHICSGATATAISIYLSYPLMRSKRSAVRTPSHLKLHKPGSSYSQLLAMMTIWGSWLAFDAGTTLSLNFKSVMALCVTNLCASAGAITWACITYYETGRWSLDSTFMGAIAGLVLITPSAGFIDLTTSFFFGVAGAFVCRQALRIKFTETARRLKWVDNGDTFATHCIGGFLGTIATGMFAKREVAGYDGVSDIKGGAVFDGNWGQIWVQILEALIGFTWSFVGSYLIMIVIDSIPGFEVLSEDDDIAAGMDDAQCEETLTEIPYDDVDYHPFSNGEWIADHQIE</sequence>
<keyword evidence="4 6" id="KW-1133">Transmembrane helix</keyword>